<gene>
    <name evidence="1" type="ORF">Sradi_0879600</name>
</gene>
<protein>
    <submittedName>
        <fullName evidence="1">Uncharacterized protein</fullName>
    </submittedName>
</protein>
<accession>A0AAW2V328</accession>
<dbReference type="AlphaFoldDB" id="A0AAW2V328"/>
<name>A0AAW2V328_SESRA</name>
<reference evidence="1" key="2">
    <citation type="journal article" date="2024" name="Plant">
        <title>Genomic evolution and insights into agronomic trait innovations of Sesamum species.</title>
        <authorList>
            <person name="Miao H."/>
            <person name="Wang L."/>
            <person name="Qu L."/>
            <person name="Liu H."/>
            <person name="Sun Y."/>
            <person name="Le M."/>
            <person name="Wang Q."/>
            <person name="Wei S."/>
            <person name="Zheng Y."/>
            <person name="Lin W."/>
            <person name="Duan Y."/>
            <person name="Cao H."/>
            <person name="Xiong S."/>
            <person name="Wang X."/>
            <person name="Wei L."/>
            <person name="Li C."/>
            <person name="Ma Q."/>
            <person name="Ju M."/>
            <person name="Zhao R."/>
            <person name="Li G."/>
            <person name="Mu C."/>
            <person name="Tian Q."/>
            <person name="Mei H."/>
            <person name="Zhang T."/>
            <person name="Gao T."/>
            <person name="Zhang H."/>
        </authorList>
    </citation>
    <scope>NUCLEOTIDE SEQUENCE</scope>
    <source>
        <strain evidence="1">G02</strain>
    </source>
</reference>
<comment type="caution">
    <text evidence="1">The sequence shown here is derived from an EMBL/GenBank/DDBJ whole genome shotgun (WGS) entry which is preliminary data.</text>
</comment>
<evidence type="ECO:0000313" key="1">
    <source>
        <dbReference type="EMBL" id="KAL0423448.1"/>
    </source>
</evidence>
<organism evidence="1">
    <name type="scientific">Sesamum radiatum</name>
    <name type="common">Black benniseed</name>
    <dbReference type="NCBI Taxonomy" id="300843"/>
    <lineage>
        <taxon>Eukaryota</taxon>
        <taxon>Viridiplantae</taxon>
        <taxon>Streptophyta</taxon>
        <taxon>Embryophyta</taxon>
        <taxon>Tracheophyta</taxon>
        <taxon>Spermatophyta</taxon>
        <taxon>Magnoliopsida</taxon>
        <taxon>eudicotyledons</taxon>
        <taxon>Gunneridae</taxon>
        <taxon>Pentapetalae</taxon>
        <taxon>asterids</taxon>
        <taxon>lamiids</taxon>
        <taxon>Lamiales</taxon>
        <taxon>Pedaliaceae</taxon>
        <taxon>Sesamum</taxon>
    </lineage>
</organism>
<reference evidence="1" key="1">
    <citation type="submission" date="2020-06" db="EMBL/GenBank/DDBJ databases">
        <authorList>
            <person name="Li T."/>
            <person name="Hu X."/>
            <person name="Zhang T."/>
            <person name="Song X."/>
            <person name="Zhang H."/>
            <person name="Dai N."/>
            <person name="Sheng W."/>
            <person name="Hou X."/>
            <person name="Wei L."/>
        </authorList>
    </citation>
    <scope>NUCLEOTIDE SEQUENCE</scope>
    <source>
        <strain evidence="1">G02</strain>
        <tissue evidence="1">Leaf</tissue>
    </source>
</reference>
<dbReference type="EMBL" id="JACGWJ010000004">
    <property type="protein sequence ID" value="KAL0423448.1"/>
    <property type="molecule type" value="Genomic_DNA"/>
</dbReference>
<sequence>MSNVFLAKLATITADCLHPSGDGSRAVWVLWTVHSLTLGYLNKEKVGIGHEKDKLQSMSSECAIPTCSS</sequence>
<proteinExistence type="predicted"/>